<comment type="caution">
    <text evidence="1">The sequence shown here is derived from an EMBL/GenBank/DDBJ whole genome shotgun (WGS) entry which is preliminary data.</text>
</comment>
<name>I4EFF9_9BACT</name>
<dbReference type="Proteomes" id="UP000004221">
    <property type="component" value="Unassembled WGS sequence"/>
</dbReference>
<dbReference type="EMBL" id="CAGS01000144">
    <property type="protein sequence ID" value="CCF83421.1"/>
    <property type="molecule type" value="Genomic_DNA"/>
</dbReference>
<evidence type="ECO:0000313" key="2">
    <source>
        <dbReference type="Proteomes" id="UP000004221"/>
    </source>
</evidence>
<evidence type="ECO:0000313" key="1">
    <source>
        <dbReference type="EMBL" id="CCF83421.1"/>
    </source>
</evidence>
<sequence>MEQDQILLLPEQEALLARLVAIDRNLPSHRRESFFFHQSFSGAAWAQHPSIPGSRITLDKGDIEVLVRRGFILLAHAGGTISTFDVTPEGSDYYEQMMRRAGSAAHQVDAGIRRFLDAEDFQHRYPQASERWSDAVTRLWASDEQTEWIRIARRCREAMDAFAEELASRFHPFSDEQDQQPVDALAVMNGILEEQGRRLDPAEKALLDALFGYWSAVKALADQQARDAGESLTWETTRRIVFQTGVVMFEFDRSFAGRRE</sequence>
<proteinExistence type="predicted"/>
<protein>
    <submittedName>
        <fullName evidence="1">Uncharacterized protein</fullName>
    </submittedName>
</protein>
<dbReference type="RefSeq" id="WP_008476566.1">
    <property type="nucleotide sequence ID" value="NZ_CAGS01000144.1"/>
</dbReference>
<dbReference type="OrthoDB" id="3078494at2"/>
<accession>I4EFF9</accession>
<reference evidence="1 2" key="1">
    <citation type="journal article" date="2012" name="ISME J.">
        <title>Nitrification expanded: discovery, physiology and genomics of a nitrite-oxidizing bacterium from the phylum Chloroflexi.</title>
        <authorList>
            <person name="Sorokin D.Y."/>
            <person name="Lucker S."/>
            <person name="Vejmelkova D."/>
            <person name="Kostrikina N.A."/>
            <person name="Kleerebezem R."/>
            <person name="Rijpstra W.I."/>
            <person name="Damste J.S."/>
            <person name="Le Paslier D."/>
            <person name="Muyzer G."/>
            <person name="Wagner M."/>
            <person name="van Loosdrecht M.C."/>
            <person name="Daims H."/>
        </authorList>
    </citation>
    <scope>NUCLEOTIDE SEQUENCE [LARGE SCALE GENOMIC DNA]</scope>
    <source>
        <strain evidence="2">none</strain>
    </source>
</reference>
<keyword evidence="2" id="KW-1185">Reference proteome</keyword>
<organism evidence="1 2">
    <name type="scientific">Nitrolancea hollandica Lb</name>
    <dbReference type="NCBI Taxonomy" id="1129897"/>
    <lineage>
        <taxon>Bacteria</taxon>
        <taxon>Pseudomonadati</taxon>
        <taxon>Thermomicrobiota</taxon>
        <taxon>Thermomicrobia</taxon>
        <taxon>Sphaerobacterales</taxon>
        <taxon>Sphaerobacterineae</taxon>
        <taxon>Sphaerobacteraceae</taxon>
        <taxon>Nitrolancea</taxon>
    </lineage>
</organism>
<gene>
    <name evidence="1" type="ORF">NITHO_2280014</name>
</gene>
<dbReference type="AlphaFoldDB" id="I4EFF9"/>